<dbReference type="CDD" id="cd10150">
    <property type="entry name" value="CobN_like"/>
    <property type="match status" value="1"/>
</dbReference>
<evidence type="ECO:0000256" key="1">
    <source>
        <dbReference type="SAM" id="Coils"/>
    </source>
</evidence>
<sequence length="1250" mass="140009">MTTIAFFNNVHSSAIWYRLADPLKRHGVTLTVFGYGSQDELCMRIRNGEIDIIVTDISGDMPGFEDLYGIVSSVKVRVGLNPRLPKDFSTFTDPELGEIREYFAVLSKENFLNGLKRITGIDHDPCRPVVSHGIYHPDAPRVFYEVKDYKEWLQSRRSWDENFPVAAIIMHYSHVAEGSCADIDALIAGLEGRGVLALCVLSDTISETRREPETRYPWYRYFSEPDIRPDVILNFLMGRLFASIEERSLLREINVPVVQLLRHYTLSPEAWLEDPVGLSAMSLTHSLVQPEMFGVIDPIMVSGSIRKSGEPAALVTSVPIMERIDMVARRVRRWAALRRKSNKEKRIAIVLHNNPCKGVENTVGMAVGLDTFESLILLLHRMQETGYEVGEIPGTGKELLDMIQERKALSEFRWTTVDEIVKKGGVLHAMDHDEYGAFFGTLDSFVRQKVEADWGAFPGQGMVWKKSGKEALLITGLRFGNILVMTQPKRGCYGSRCDGEVCRILHDPEIAPPHHWLATYFYIQRHTDAVIHFGASGALEYLPGKRAVLSDRCFGDISLGDLPNFYPYVMDVPGEGMVAKRRGRAVIIDHLTPAYRPAEMSGDLLQFEDLLTEYRRAGDGNDRVRQQSLLKSIEEVAVKLKFLDEYDGAEKLEESIERVSRQITRIRGSMVPDGMHVFGRKPGISSIAAMVTSALDRSGSSLPSVAELAAMLPAKDGEVFDRAAGIVQAIVSVENGSAEVGGLVAELPGHLKQWCRDMADAIAMAEQESCSLLRALDGEYVDASLAGSLSSGKQDVLPTGRNFYAADIISMPSEAAWYVGKKLADQLLEKFYREEGRFPESIGLSLWSSDAFKSDGEMLSQIFWLMGVEPVRQPNGRVSGVAVVDLDQLRLVIDNVEMLRPRIDATIETSGIVRDMVPHFISLLDKAVAMVSRIDEPAERNMVRKHTRQQLEELKREAADLLSEKEMQRMAMFRVFSSAPGTYSTGVGLALDSSAWQNEHDLAEAYVNQSGYAYGSMPQDFGRKAHELLARQLSKVDVSYIKQTSAEYDALDCDCYASYAGGMAAASTALSGKKTKMYWADTTVPGDIDIRDFKEEIERSVRSKLLNDRWISSMKDHGFQGAQGVAGRINTLFKWSATTREVEPWVFDSVVETYVCNEELREWMREQNPYALEEITRRLLEAEARGLWNADEELLEAVRSAALLLEGDLEERIGDVAEDFQGARVDVFTSKEVEKWKMEWKMSGKKEGPS</sequence>
<dbReference type="EMBL" id="PDNZ01000001">
    <property type="protein sequence ID" value="PWW83254.1"/>
    <property type="molecule type" value="Genomic_DNA"/>
</dbReference>
<dbReference type="AlphaFoldDB" id="A0A317T948"/>
<accession>A0A317T948</accession>
<organism evidence="3 4">
    <name type="scientific">Prosthecochloris marina</name>
    <dbReference type="NCBI Taxonomy" id="2017681"/>
    <lineage>
        <taxon>Bacteria</taxon>
        <taxon>Pseudomonadati</taxon>
        <taxon>Chlorobiota</taxon>
        <taxon>Chlorobiia</taxon>
        <taxon>Chlorobiales</taxon>
        <taxon>Chlorobiaceae</taxon>
        <taxon>Prosthecochloris</taxon>
    </lineage>
</organism>
<evidence type="ECO:0000313" key="3">
    <source>
        <dbReference type="EMBL" id="PWW83254.1"/>
    </source>
</evidence>
<dbReference type="PANTHER" id="PTHR44119">
    <property type="entry name" value="MAGNESIUM-CHELATASE SUBUNIT CHLH, CHLOROPLASTIC"/>
    <property type="match status" value="1"/>
</dbReference>
<dbReference type="PANTHER" id="PTHR44119:SF7">
    <property type="entry name" value="MAGNESIUM CHELATASE SUBUNIT"/>
    <property type="match status" value="1"/>
</dbReference>
<name>A0A317T948_9CHLB</name>
<dbReference type="Proteomes" id="UP000246278">
    <property type="component" value="Unassembled WGS sequence"/>
</dbReference>
<dbReference type="OrthoDB" id="9757976at2"/>
<keyword evidence="4" id="KW-1185">Reference proteome</keyword>
<feature type="domain" description="CobN/magnesium chelatase" evidence="2">
    <location>
        <begin position="102"/>
        <end position="1193"/>
    </location>
</feature>
<proteinExistence type="predicted"/>
<dbReference type="InterPro" id="IPR003672">
    <property type="entry name" value="CobN/Mg_chltase"/>
</dbReference>
<gene>
    <name evidence="3" type="ORF">CR164_01470</name>
</gene>
<dbReference type="Pfam" id="PF02514">
    <property type="entry name" value="CobN-Mg_chel"/>
    <property type="match status" value="1"/>
</dbReference>
<protein>
    <submittedName>
        <fullName evidence="3">Cobalamin biosynthesis protein CobN</fullName>
    </submittedName>
</protein>
<evidence type="ECO:0000259" key="2">
    <source>
        <dbReference type="Pfam" id="PF02514"/>
    </source>
</evidence>
<feature type="coiled-coil region" evidence="1">
    <location>
        <begin position="944"/>
        <end position="971"/>
    </location>
</feature>
<comment type="caution">
    <text evidence="3">The sequence shown here is derived from an EMBL/GenBank/DDBJ whole genome shotgun (WGS) entry which is preliminary data.</text>
</comment>
<reference evidence="4" key="1">
    <citation type="submission" date="2017-10" db="EMBL/GenBank/DDBJ databases">
        <authorList>
            <person name="Gaisin V.A."/>
            <person name="Rysina M.S."/>
            <person name="Grouzdev D.S."/>
        </authorList>
    </citation>
    <scope>NUCLEOTIDE SEQUENCE [LARGE SCALE GENOMIC DNA]</scope>
    <source>
        <strain evidence="4">V1</strain>
    </source>
</reference>
<evidence type="ECO:0000313" key="4">
    <source>
        <dbReference type="Proteomes" id="UP000246278"/>
    </source>
</evidence>
<keyword evidence="1" id="KW-0175">Coiled coil</keyword>
<dbReference type="RefSeq" id="WP_110022134.1">
    <property type="nucleotide sequence ID" value="NZ_PDNZ01000001.1"/>
</dbReference>